<proteinExistence type="predicted"/>
<reference evidence="2" key="1">
    <citation type="submission" date="2015-11" db="EMBL/GenBank/DDBJ databases">
        <authorList>
            <person name="Tobias N.J."/>
            <person name="Mishra B."/>
            <person name="Gupta D.K."/>
            <person name="Thines M."/>
            <person name="Stinear T.P."/>
            <person name="Bode H.B."/>
        </authorList>
    </citation>
    <scope>NUCLEOTIDE SEQUENCE [LARGE SCALE GENOMIC DNA]</scope>
    <source>
        <strain evidence="2">PB45.5</strain>
    </source>
</reference>
<gene>
    <name evidence="1" type="ORF">Phpb_01255</name>
</gene>
<dbReference type="PATRIC" id="fig|29488.15.peg.1382"/>
<keyword evidence="2" id="KW-1185">Reference proteome</keyword>
<dbReference type="Proteomes" id="UP000092665">
    <property type="component" value="Unassembled WGS sequence"/>
</dbReference>
<dbReference type="AlphaFoldDB" id="A0A1B8YKG6"/>
<protein>
    <submittedName>
        <fullName evidence="1">Uncharacterized protein</fullName>
    </submittedName>
</protein>
<evidence type="ECO:0000313" key="2">
    <source>
        <dbReference type="Proteomes" id="UP000092665"/>
    </source>
</evidence>
<comment type="caution">
    <text evidence="1">The sequence shown here is derived from an EMBL/GenBank/DDBJ whole genome shotgun (WGS) entry which is preliminary data.</text>
</comment>
<name>A0A1B8YKG6_9GAMM</name>
<dbReference type="EMBL" id="LOIC01000032">
    <property type="protein sequence ID" value="OCA55632.1"/>
    <property type="molecule type" value="Genomic_DNA"/>
</dbReference>
<sequence length="110" mass="12391">MNLIIADALEYRDRIKKFASGNKNVIIFLCFLLLPAKASGVIEFLIILSSNIVTPENYTLWISRCIAAARERIPGSIENYVTGVSECSQQRSNLKDDGYISNRFIAFPYP</sequence>
<organism evidence="1 2">
    <name type="scientific">Photorhabdus namnaonensis</name>
    <dbReference type="NCBI Taxonomy" id="1851568"/>
    <lineage>
        <taxon>Bacteria</taxon>
        <taxon>Pseudomonadati</taxon>
        <taxon>Pseudomonadota</taxon>
        <taxon>Gammaproteobacteria</taxon>
        <taxon>Enterobacterales</taxon>
        <taxon>Morganellaceae</taxon>
        <taxon>Photorhabdus</taxon>
    </lineage>
</organism>
<evidence type="ECO:0000313" key="1">
    <source>
        <dbReference type="EMBL" id="OCA55632.1"/>
    </source>
</evidence>
<accession>A0A1B8YKG6</accession>